<dbReference type="PROSITE" id="PS00478">
    <property type="entry name" value="LIM_DOMAIN_1"/>
    <property type="match status" value="1"/>
</dbReference>
<keyword evidence="2 4" id="KW-0862">Zinc</keyword>
<feature type="region of interest" description="Disordered" evidence="5">
    <location>
        <begin position="134"/>
        <end position="174"/>
    </location>
</feature>
<dbReference type="HOGENOM" id="CLU_1543487_0_0_1"/>
<evidence type="ECO:0000256" key="2">
    <source>
        <dbReference type="ARBA" id="ARBA00022833"/>
    </source>
</evidence>
<organism evidence="7 8">
    <name type="scientific">Ciona intestinalis</name>
    <name type="common">Transparent sea squirt</name>
    <name type="synonym">Ascidia intestinalis</name>
    <dbReference type="NCBI Taxonomy" id="7719"/>
    <lineage>
        <taxon>Eukaryota</taxon>
        <taxon>Metazoa</taxon>
        <taxon>Chordata</taxon>
        <taxon>Tunicata</taxon>
        <taxon>Ascidiacea</taxon>
        <taxon>Phlebobranchia</taxon>
        <taxon>Cionidae</taxon>
        <taxon>Ciona</taxon>
    </lineage>
</organism>
<accession>H2XLV4</accession>
<name>H2XLV4_CIOIN</name>
<dbReference type="GO" id="GO:0046872">
    <property type="term" value="F:metal ion binding"/>
    <property type="evidence" value="ECO:0007669"/>
    <property type="project" value="UniProtKB-KW"/>
</dbReference>
<keyword evidence="3 4" id="KW-0440">LIM domain</keyword>
<evidence type="ECO:0000313" key="7">
    <source>
        <dbReference type="Ensembl" id="ENSCINP00000030636.1"/>
    </source>
</evidence>
<keyword evidence="1 4" id="KW-0479">Metal-binding</keyword>
<evidence type="ECO:0000313" key="8">
    <source>
        <dbReference type="Proteomes" id="UP000008144"/>
    </source>
</evidence>
<reference evidence="8" key="1">
    <citation type="journal article" date="2002" name="Science">
        <title>The draft genome of Ciona intestinalis: insights into chordate and vertebrate origins.</title>
        <authorList>
            <person name="Dehal P."/>
            <person name="Satou Y."/>
            <person name="Campbell R.K."/>
            <person name="Chapman J."/>
            <person name="Degnan B."/>
            <person name="De Tomaso A."/>
            <person name="Davidson B."/>
            <person name="Di Gregorio A."/>
            <person name="Gelpke M."/>
            <person name="Goodstein D.M."/>
            <person name="Harafuji N."/>
            <person name="Hastings K.E."/>
            <person name="Ho I."/>
            <person name="Hotta K."/>
            <person name="Huang W."/>
            <person name="Kawashima T."/>
            <person name="Lemaire P."/>
            <person name="Martinez D."/>
            <person name="Meinertzhagen I.A."/>
            <person name="Necula S."/>
            <person name="Nonaka M."/>
            <person name="Putnam N."/>
            <person name="Rash S."/>
            <person name="Saiga H."/>
            <person name="Satake M."/>
            <person name="Terry A."/>
            <person name="Yamada L."/>
            <person name="Wang H.G."/>
            <person name="Awazu S."/>
            <person name="Azumi K."/>
            <person name="Boore J."/>
            <person name="Branno M."/>
            <person name="Chin-Bow S."/>
            <person name="DeSantis R."/>
            <person name="Doyle S."/>
            <person name="Francino P."/>
            <person name="Keys D.N."/>
            <person name="Haga S."/>
            <person name="Hayashi H."/>
            <person name="Hino K."/>
            <person name="Imai K.S."/>
            <person name="Inaba K."/>
            <person name="Kano S."/>
            <person name="Kobayashi K."/>
            <person name="Kobayashi M."/>
            <person name="Lee B.I."/>
            <person name="Makabe K.W."/>
            <person name="Manohar C."/>
            <person name="Matassi G."/>
            <person name="Medina M."/>
            <person name="Mochizuki Y."/>
            <person name="Mount S."/>
            <person name="Morishita T."/>
            <person name="Miura S."/>
            <person name="Nakayama A."/>
            <person name="Nishizaka S."/>
            <person name="Nomoto H."/>
            <person name="Ohta F."/>
            <person name="Oishi K."/>
            <person name="Rigoutsos I."/>
            <person name="Sano M."/>
            <person name="Sasaki A."/>
            <person name="Sasakura Y."/>
            <person name="Shoguchi E."/>
            <person name="Shin-i T."/>
            <person name="Spagnuolo A."/>
            <person name="Stainier D."/>
            <person name="Suzuki M.M."/>
            <person name="Tassy O."/>
            <person name="Takatori N."/>
            <person name="Tokuoka M."/>
            <person name="Yagi K."/>
            <person name="Yoshizaki F."/>
            <person name="Wada S."/>
            <person name="Zhang C."/>
            <person name="Hyatt P.D."/>
            <person name="Larimer F."/>
            <person name="Detter C."/>
            <person name="Doggett N."/>
            <person name="Glavina T."/>
            <person name="Hawkins T."/>
            <person name="Richardson P."/>
            <person name="Lucas S."/>
            <person name="Kohara Y."/>
            <person name="Levine M."/>
            <person name="Satoh N."/>
            <person name="Rokhsar D.S."/>
        </authorList>
    </citation>
    <scope>NUCLEOTIDE SEQUENCE [LARGE SCALE GENOMIC DNA]</scope>
</reference>
<dbReference type="InterPro" id="IPR001781">
    <property type="entry name" value="Znf_LIM"/>
</dbReference>
<feature type="region of interest" description="Disordered" evidence="5">
    <location>
        <begin position="1"/>
        <end position="80"/>
    </location>
</feature>
<dbReference type="PROSITE" id="PS50023">
    <property type="entry name" value="LIM_DOMAIN_2"/>
    <property type="match status" value="1"/>
</dbReference>
<dbReference type="Pfam" id="PF00412">
    <property type="entry name" value="LIM"/>
    <property type="match status" value="1"/>
</dbReference>
<dbReference type="EMBL" id="EAAA01000243">
    <property type="status" value="NOT_ANNOTATED_CDS"/>
    <property type="molecule type" value="Genomic_DNA"/>
</dbReference>
<feature type="domain" description="LIM zinc-binding" evidence="6">
    <location>
        <begin position="80"/>
        <end position="143"/>
    </location>
</feature>
<feature type="compositionally biased region" description="Polar residues" evidence="5">
    <location>
        <begin position="1"/>
        <end position="12"/>
    </location>
</feature>
<dbReference type="Ensembl" id="ENSCINT00000035057.1">
    <property type="protein sequence ID" value="ENSCINP00000030636.1"/>
    <property type="gene ID" value="ENSCING00000022733.1"/>
</dbReference>
<reference evidence="7" key="3">
    <citation type="submission" date="2025-08" db="UniProtKB">
        <authorList>
            <consortium name="Ensembl"/>
        </authorList>
    </citation>
    <scope>IDENTIFICATION</scope>
</reference>
<evidence type="ECO:0000256" key="4">
    <source>
        <dbReference type="PROSITE-ProRule" id="PRU00125"/>
    </source>
</evidence>
<evidence type="ECO:0000256" key="3">
    <source>
        <dbReference type="ARBA" id="ARBA00023038"/>
    </source>
</evidence>
<keyword evidence="8" id="KW-1185">Reference proteome</keyword>
<feature type="compositionally biased region" description="Polar residues" evidence="5">
    <location>
        <begin position="70"/>
        <end position="80"/>
    </location>
</feature>
<dbReference type="AlphaFoldDB" id="H2XLV4"/>
<sequence length="174" mass="19259">MTSVASNNQSPFVRNFLRKSNMDGAHAEEKSASADEKDKQQKKFSPRRSLRKLKPRKTSAGERKSPPYVRTSNDNLTTQSKCHGCGFVLETGSDPHMSINGVHYHKDCFKCRKCDASLTLKTARKESDGGILCEPCSEDDSNSKVSDANKPDAPTPLYPSINDILRRGPPFAQV</sequence>
<feature type="compositionally biased region" description="Basic and acidic residues" evidence="5">
    <location>
        <begin position="25"/>
        <end position="41"/>
    </location>
</feature>
<dbReference type="Gene3D" id="2.10.110.10">
    <property type="entry name" value="Cysteine Rich Protein"/>
    <property type="match status" value="1"/>
</dbReference>
<feature type="compositionally biased region" description="Basic residues" evidence="5">
    <location>
        <begin position="42"/>
        <end position="57"/>
    </location>
</feature>
<proteinExistence type="predicted"/>
<reference evidence="7" key="4">
    <citation type="submission" date="2025-09" db="UniProtKB">
        <authorList>
            <consortium name="Ensembl"/>
        </authorList>
    </citation>
    <scope>IDENTIFICATION</scope>
</reference>
<dbReference type="InParanoid" id="H2XLV4"/>
<dbReference type="SMART" id="SM00132">
    <property type="entry name" value="LIM"/>
    <property type="match status" value="1"/>
</dbReference>
<reference evidence="7" key="2">
    <citation type="journal article" date="2008" name="Genome Biol.">
        <title>Improved genome assembly and evidence-based global gene model set for the chordate Ciona intestinalis: new insight into intron and operon populations.</title>
        <authorList>
            <person name="Satou Y."/>
            <person name="Mineta K."/>
            <person name="Ogasawara M."/>
            <person name="Sasakura Y."/>
            <person name="Shoguchi E."/>
            <person name="Ueno K."/>
            <person name="Yamada L."/>
            <person name="Matsumoto J."/>
            <person name="Wasserscheid J."/>
            <person name="Dewar K."/>
            <person name="Wiley G.B."/>
            <person name="Macmil S.L."/>
            <person name="Roe B.A."/>
            <person name="Zeller R.W."/>
            <person name="Hastings K.E."/>
            <person name="Lemaire P."/>
            <person name="Lindquist E."/>
            <person name="Endo T."/>
            <person name="Hotta K."/>
            <person name="Inaba K."/>
        </authorList>
    </citation>
    <scope>NUCLEOTIDE SEQUENCE [LARGE SCALE GENOMIC DNA]</scope>
    <source>
        <strain evidence="7">wild type</strain>
    </source>
</reference>
<protein>
    <recommendedName>
        <fullName evidence="6">LIM zinc-binding domain-containing protein</fullName>
    </recommendedName>
</protein>
<evidence type="ECO:0000259" key="6">
    <source>
        <dbReference type="PROSITE" id="PS50023"/>
    </source>
</evidence>
<evidence type="ECO:0000256" key="1">
    <source>
        <dbReference type="ARBA" id="ARBA00022723"/>
    </source>
</evidence>
<dbReference type="CDD" id="cd08368">
    <property type="entry name" value="LIM"/>
    <property type="match status" value="1"/>
</dbReference>
<dbReference type="Proteomes" id="UP000008144">
    <property type="component" value="Chromosome 1"/>
</dbReference>
<evidence type="ECO:0000256" key="5">
    <source>
        <dbReference type="SAM" id="MobiDB-lite"/>
    </source>
</evidence>